<evidence type="ECO:0000313" key="2">
    <source>
        <dbReference type="Proteomes" id="UP000664795"/>
    </source>
</evidence>
<gene>
    <name evidence="1" type="ORF">J2I48_22720</name>
</gene>
<organism evidence="1 2">
    <name type="scientific">Fibrella aquatilis</name>
    <dbReference type="NCBI Taxonomy" id="2817059"/>
    <lineage>
        <taxon>Bacteria</taxon>
        <taxon>Pseudomonadati</taxon>
        <taxon>Bacteroidota</taxon>
        <taxon>Cytophagia</taxon>
        <taxon>Cytophagales</taxon>
        <taxon>Spirosomataceae</taxon>
        <taxon>Fibrella</taxon>
    </lineage>
</organism>
<name>A0A939GBJ9_9BACT</name>
<comment type="caution">
    <text evidence="1">The sequence shown here is derived from an EMBL/GenBank/DDBJ whole genome shotgun (WGS) entry which is preliminary data.</text>
</comment>
<dbReference type="AlphaFoldDB" id="A0A939GBJ9"/>
<dbReference type="EMBL" id="JAFMYU010000023">
    <property type="protein sequence ID" value="MBO0933840.1"/>
    <property type="molecule type" value="Genomic_DNA"/>
</dbReference>
<accession>A0A939GBJ9</accession>
<dbReference type="Proteomes" id="UP000664795">
    <property type="component" value="Unassembled WGS sequence"/>
</dbReference>
<evidence type="ECO:0000313" key="1">
    <source>
        <dbReference type="EMBL" id="MBO0933840.1"/>
    </source>
</evidence>
<protein>
    <submittedName>
        <fullName evidence="1">Uncharacterized protein</fullName>
    </submittedName>
</protein>
<sequence length="249" mass="28260">MNLSTYTFSQKVAGAVVLLLLLWHVQVATSSKTRLSGPFMAKPGQPGYVWADLNNADSRFFWDLADLRWKAGIPHPNFRAESAEQLGEWVPQPGYTFVNKARDLTAVWVAGLTHPRYKGVSDKTEGTWKPEPGYKFVYKDGEILDAVWMPNVRVDEYKLLTLSPQGKYKPYPGYRFLQPGQSLQLVWVPGMVNYDNTRLTAGNTEGSWIEVRRAVAVATREVDYGGKTYVERVFRNKTPKLVDKLIDKL</sequence>
<proteinExistence type="predicted"/>
<keyword evidence="2" id="KW-1185">Reference proteome</keyword>
<reference evidence="1 2" key="1">
    <citation type="submission" date="2021-03" db="EMBL/GenBank/DDBJ databases">
        <title>Fibrella sp. HMF5036 genome sequencing and assembly.</title>
        <authorList>
            <person name="Kang H."/>
            <person name="Kim H."/>
            <person name="Bae S."/>
            <person name="Joh K."/>
        </authorList>
    </citation>
    <scope>NUCLEOTIDE SEQUENCE [LARGE SCALE GENOMIC DNA]</scope>
    <source>
        <strain evidence="1 2">HMF5036</strain>
    </source>
</reference>
<dbReference type="RefSeq" id="WP_207337804.1">
    <property type="nucleotide sequence ID" value="NZ_JAFMYU010000023.1"/>
</dbReference>